<feature type="region of interest" description="Disordered" evidence="1">
    <location>
        <begin position="33"/>
        <end position="52"/>
    </location>
</feature>
<reference evidence="2 3" key="1">
    <citation type="submission" date="2024-09" db="EMBL/GenBank/DDBJ databases">
        <title>Floridaenema gen nov. (Aerosakkonemataceae, Aerosakkonematales ord. nov., Cyanobacteria) from benthic tropical and subtropical fresh waters, with the description of four new species.</title>
        <authorList>
            <person name="Moretto J.A."/>
            <person name="Berthold D.E."/>
            <person name="Lefler F.W."/>
            <person name="Huang I.-S."/>
            <person name="Laughinghouse H. IV."/>
        </authorList>
    </citation>
    <scope>NUCLEOTIDE SEQUENCE [LARGE SCALE GENOMIC DNA]</scope>
    <source>
        <strain evidence="2 3">BLCC-F46</strain>
    </source>
</reference>
<dbReference type="EMBL" id="JBHFNQ010000255">
    <property type="protein sequence ID" value="MFB2881963.1"/>
    <property type="molecule type" value="Genomic_DNA"/>
</dbReference>
<accession>A0ABV4XGN1</accession>
<organism evidence="2 3">
    <name type="scientific">Floridaenema aerugineum BLCC-F46</name>
    <dbReference type="NCBI Taxonomy" id="3153654"/>
    <lineage>
        <taxon>Bacteria</taxon>
        <taxon>Bacillati</taxon>
        <taxon>Cyanobacteriota</taxon>
        <taxon>Cyanophyceae</taxon>
        <taxon>Oscillatoriophycideae</taxon>
        <taxon>Aerosakkonematales</taxon>
        <taxon>Aerosakkonemataceae</taxon>
        <taxon>Floridanema</taxon>
        <taxon>Floridanema aerugineum</taxon>
    </lineage>
</organism>
<protein>
    <submittedName>
        <fullName evidence="2">Uncharacterized protein</fullName>
    </submittedName>
</protein>
<evidence type="ECO:0000313" key="2">
    <source>
        <dbReference type="EMBL" id="MFB2881963.1"/>
    </source>
</evidence>
<sequence>MIKLRSDEIAYLFLFPSRPLRPLRFQNFLNRKERKERKEEEEESIKGSIVLF</sequence>
<name>A0ABV4XGN1_9CYAN</name>
<dbReference type="Proteomes" id="UP001576774">
    <property type="component" value="Unassembled WGS sequence"/>
</dbReference>
<proteinExistence type="predicted"/>
<comment type="caution">
    <text evidence="2">The sequence shown here is derived from an EMBL/GenBank/DDBJ whole genome shotgun (WGS) entry which is preliminary data.</text>
</comment>
<evidence type="ECO:0000256" key="1">
    <source>
        <dbReference type="SAM" id="MobiDB-lite"/>
    </source>
</evidence>
<evidence type="ECO:0000313" key="3">
    <source>
        <dbReference type="Proteomes" id="UP001576774"/>
    </source>
</evidence>
<gene>
    <name evidence="2" type="ORF">ACE1CC_34380</name>
</gene>
<dbReference type="RefSeq" id="WP_413274923.1">
    <property type="nucleotide sequence ID" value="NZ_JBHFNQ010000255.1"/>
</dbReference>
<keyword evidence="3" id="KW-1185">Reference proteome</keyword>